<proteinExistence type="predicted"/>
<dbReference type="PROSITE" id="PS50186">
    <property type="entry name" value="DEP"/>
    <property type="match status" value="1"/>
</dbReference>
<feature type="chain" id="PRO_5025637712" evidence="3">
    <location>
        <begin position="19"/>
        <end position="706"/>
    </location>
</feature>
<dbReference type="AlphaFoldDB" id="A0A673CRH6"/>
<keyword evidence="9" id="KW-1185">Reference proteome</keyword>
<dbReference type="SMART" id="SM00049">
    <property type="entry name" value="DEP"/>
    <property type="match status" value="1"/>
</dbReference>
<dbReference type="Gene3D" id="1.10.840.10">
    <property type="entry name" value="Ras guanine-nucleotide exchange factors catalytic domain"/>
    <property type="match status" value="1"/>
</dbReference>
<dbReference type="CDD" id="cd00155">
    <property type="entry name" value="RasGEF"/>
    <property type="match status" value="1"/>
</dbReference>
<dbReference type="PROSITE" id="PS50042">
    <property type="entry name" value="CNMP_BINDING_3"/>
    <property type="match status" value="1"/>
</dbReference>
<reference evidence="8" key="1">
    <citation type="submission" date="2019-06" db="EMBL/GenBank/DDBJ databases">
        <authorList>
            <consortium name="Wellcome Sanger Institute Data Sharing"/>
        </authorList>
    </citation>
    <scope>NUCLEOTIDE SEQUENCE [LARGE SCALE GENOMIC DNA]</scope>
</reference>
<dbReference type="InterPro" id="IPR018490">
    <property type="entry name" value="cNMP-bd_dom_sf"/>
</dbReference>
<dbReference type="Gene3D" id="1.10.10.10">
    <property type="entry name" value="Winged helix-like DNA-binding domain superfamily/Winged helix DNA-binding domain"/>
    <property type="match status" value="1"/>
</dbReference>
<sequence>MIFFFMFIKFLSDRVVKAARSVYSVVIERNPGLIRDRKHHLKTYRQCCSGKELVDWLMKQNECLQSRSQAVGMWQVLVDEGILVHVKQELNFHDKDTQFYRFQDSEFGLNHITNDKDSEDELQEALSLLSQLGPDALLTMILRKSPSQRSAEDLEVIYEELLHVKAAAHLSTSVRKELAAVLVFESHAKAGTVLFSQGDKGTSWYIIWKGSVNVITHGKGLVTTLHEGEDFGQLALLNDAPRAATIILREDNCHFLRVDKQDFIRILKDVEANTVRLEEHGKTVLVLEKSAESTELGCAGNNSKYTVMSGAPEKILEHLLETVKLDSNGNDAIDPCVTDFLLTHKLFMPSSQLCPALQHQYPLTLSEGSEQEKAAYILNIKQKVVKLIGQWVALYGLQLKEDPIALDCLEKSIYLIFHLYLSFHYPENDLLMCFMHSERAQLKLDATAVYTALGLNERLFICTSSQVEQLTPLKEQQGPEQGTTEILEQMSSKDIANELTSYDWELFTAMHEVELVYYVFGRHKFPGAITANLERFVRHFNEVQYWVVTEICLCEDLVKRAILLKKFIKIAAVLKEQKNLNSFFAVMFGLSNSAVQRLYKTWERIPSKTKRVYCAYERLMDPSRNHRAYRLAVAKLGPPYIPFMPLLLKDMTFIHEGNPNYVDKLVNFEKMRMIAKTVKIVRGCRSQPYGELSKSGRFIALVSYMI</sequence>
<evidence type="ECO:0000259" key="6">
    <source>
        <dbReference type="PROSITE" id="PS50186"/>
    </source>
</evidence>
<dbReference type="SUPFAM" id="SSF46785">
    <property type="entry name" value="Winged helix' DNA-binding domain"/>
    <property type="match status" value="1"/>
</dbReference>
<dbReference type="SMART" id="SM00100">
    <property type="entry name" value="cNMP"/>
    <property type="match status" value="1"/>
</dbReference>
<dbReference type="InterPro" id="IPR001895">
    <property type="entry name" value="RASGEF_cat_dom"/>
</dbReference>
<dbReference type="SMART" id="SM00147">
    <property type="entry name" value="RasGEF"/>
    <property type="match status" value="1"/>
</dbReference>
<dbReference type="InterPro" id="IPR000591">
    <property type="entry name" value="DEP_dom"/>
</dbReference>
<dbReference type="CDD" id="cd00038">
    <property type="entry name" value="CAP_ED"/>
    <property type="match status" value="1"/>
</dbReference>
<dbReference type="Gene3D" id="3.10.20.90">
    <property type="entry name" value="Phosphatidylinositol 3-kinase Catalytic Subunit, Chain A, domain 1"/>
    <property type="match status" value="1"/>
</dbReference>
<dbReference type="SUPFAM" id="SSF48366">
    <property type="entry name" value="Ras GEF"/>
    <property type="match status" value="1"/>
</dbReference>
<dbReference type="Gene3D" id="2.60.120.10">
    <property type="entry name" value="Jelly Rolls"/>
    <property type="match status" value="1"/>
</dbReference>
<evidence type="ECO:0000259" key="4">
    <source>
        <dbReference type="PROSITE" id="PS50009"/>
    </source>
</evidence>
<dbReference type="InterPro" id="IPR036964">
    <property type="entry name" value="RASGEF_cat_dom_sf"/>
</dbReference>
<dbReference type="GO" id="GO:0007265">
    <property type="term" value="P:Ras protein signal transduction"/>
    <property type="evidence" value="ECO:0007669"/>
    <property type="project" value="TreeGrafter"/>
</dbReference>
<feature type="signal peptide" evidence="3">
    <location>
        <begin position="1"/>
        <end position="18"/>
    </location>
</feature>
<keyword evidence="3" id="KW-0732">Signal</keyword>
<dbReference type="PROSITE" id="PS00720">
    <property type="entry name" value="RASGEF"/>
    <property type="match status" value="1"/>
</dbReference>
<dbReference type="InterPro" id="IPR019804">
    <property type="entry name" value="Ras_G-nucl-exch_fac_CS"/>
</dbReference>
<dbReference type="InterPro" id="IPR036388">
    <property type="entry name" value="WH-like_DNA-bd_sf"/>
</dbReference>
<feature type="domain" description="DEP" evidence="6">
    <location>
        <begin position="34"/>
        <end position="104"/>
    </location>
</feature>
<dbReference type="CDD" id="cd06224">
    <property type="entry name" value="REM"/>
    <property type="match status" value="1"/>
</dbReference>
<dbReference type="Pfam" id="PF00618">
    <property type="entry name" value="RasGEF_N"/>
    <property type="match status" value="1"/>
</dbReference>
<dbReference type="InterPro" id="IPR023578">
    <property type="entry name" value="Ras_GEF_dom_sf"/>
</dbReference>
<dbReference type="InterPro" id="IPR014710">
    <property type="entry name" value="RmlC-like_jellyroll"/>
</dbReference>
<evidence type="ECO:0000259" key="5">
    <source>
        <dbReference type="PROSITE" id="PS50042"/>
    </source>
</evidence>
<dbReference type="CDD" id="cd04437">
    <property type="entry name" value="DEP_Epac"/>
    <property type="match status" value="1"/>
</dbReference>
<dbReference type="SMART" id="SM00229">
    <property type="entry name" value="RasGEFN"/>
    <property type="match status" value="1"/>
</dbReference>
<dbReference type="Pfam" id="PF00027">
    <property type="entry name" value="cNMP_binding"/>
    <property type="match status" value="1"/>
</dbReference>
<dbReference type="InterPro" id="IPR008937">
    <property type="entry name" value="Ras-like_GEF"/>
</dbReference>
<feature type="domain" description="N-terminal Ras-GEF" evidence="7">
    <location>
        <begin position="303"/>
        <end position="439"/>
    </location>
</feature>
<protein>
    <submittedName>
        <fullName evidence="8">Rap guanine nucleotide exchange factor (GEF) 3</fullName>
    </submittedName>
</protein>
<dbReference type="InterPro" id="IPR000651">
    <property type="entry name" value="Ras-like_Gua-exchang_fac_N"/>
</dbReference>
<dbReference type="PANTHER" id="PTHR23113">
    <property type="entry name" value="GUANINE NUCLEOTIDE EXCHANGE FACTOR"/>
    <property type="match status" value="1"/>
</dbReference>
<dbReference type="Pfam" id="PF00617">
    <property type="entry name" value="RasGEF"/>
    <property type="match status" value="1"/>
</dbReference>
<gene>
    <name evidence="8" type="primary">rapgef3</name>
</gene>
<dbReference type="PROSITE" id="PS50009">
    <property type="entry name" value="RASGEF_CAT"/>
    <property type="match status" value="1"/>
</dbReference>
<keyword evidence="1 2" id="KW-0344">Guanine-nucleotide releasing factor</keyword>
<dbReference type="InterPro" id="IPR036390">
    <property type="entry name" value="WH_DNA-bd_sf"/>
</dbReference>
<evidence type="ECO:0000313" key="8">
    <source>
        <dbReference type="Ensembl" id="ENSSORP00005055157.1"/>
    </source>
</evidence>
<evidence type="ECO:0000256" key="1">
    <source>
        <dbReference type="ARBA" id="ARBA00022658"/>
    </source>
</evidence>
<accession>A0A673CRH6</accession>
<reference evidence="8" key="2">
    <citation type="submission" date="2025-08" db="UniProtKB">
        <authorList>
            <consortium name="Ensembl"/>
        </authorList>
    </citation>
    <scope>IDENTIFICATION</scope>
</reference>
<dbReference type="Proteomes" id="UP000472271">
    <property type="component" value="Chromosome 7"/>
</dbReference>
<dbReference type="InterPro" id="IPR000595">
    <property type="entry name" value="cNMP-bd_dom"/>
</dbReference>
<evidence type="ECO:0000259" key="7">
    <source>
        <dbReference type="PROSITE" id="PS50212"/>
    </source>
</evidence>
<dbReference type="PANTHER" id="PTHR23113:SF24">
    <property type="entry name" value="RAP GUANINE NUCLEOTIDE EXCHANGE FACTOR 3"/>
    <property type="match status" value="1"/>
</dbReference>
<dbReference type="GO" id="GO:0005085">
    <property type="term" value="F:guanyl-nucleotide exchange factor activity"/>
    <property type="evidence" value="ECO:0007669"/>
    <property type="project" value="UniProtKB-KW"/>
</dbReference>
<name>A0A673CRH6_9TELE</name>
<dbReference type="PROSITE" id="PS50212">
    <property type="entry name" value="RASGEF_NTER"/>
    <property type="match status" value="1"/>
</dbReference>
<dbReference type="GO" id="GO:0005886">
    <property type="term" value="C:plasma membrane"/>
    <property type="evidence" value="ECO:0007669"/>
    <property type="project" value="TreeGrafter"/>
</dbReference>
<evidence type="ECO:0000256" key="2">
    <source>
        <dbReference type="PROSITE-ProRule" id="PRU00168"/>
    </source>
</evidence>
<dbReference type="Pfam" id="PF00610">
    <property type="entry name" value="DEP"/>
    <property type="match status" value="1"/>
</dbReference>
<dbReference type="Gene3D" id="1.20.870.10">
    <property type="entry name" value="Son of sevenless (SoS) protein Chain: S domain 1"/>
    <property type="match status" value="1"/>
</dbReference>
<feature type="domain" description="Cyclic nucleotide-binding" evidence="5">
    <location>
        <begin position="166"/>
        <end position="267"/>
    </location>
</feature>
<reference evidence="8" key="3">
    <citation type="submission" date="2025-09" db="UniProtKB">
        <authorList>
            <consortium name="Ensembl"/>
        </authorList>
    </citation>
    <scope>IDENTIFICATION</scope>
</reference>
<dbReference type="SUPFAM" id="SSF51206">
    <property type="entry name" value="cAMP-binding domain-like"/>
    <property type="match status" value="1"/>
</dbReference>
<evidence type="ECO:0000256" key="3">
    <source>
        <dbReference type="SAM" id="SignalP"/>
    </source>
</evidence>
<evidence type="ECO:0000313" key="9">
    <source>
        <dbReference type="Proteomes" id="UP000472271"/>
    </source>
</evidence>
<organism evidence="8 9">
    <name type="scientific">Sphaeramia orbicularis</name>
    <name type="common">orbiculate cardinalfish</name>
    <dbReference type="NCBI Taxonomy" id="375764"/>
    <lineage>
        <taxon>Eukaryota</taxon>
        <taxon>Metazoa</taxon>
        <taxon>Chordata</taxon>
        <taxon>Craniata</taxon>
        <taxon>Vertebrata</taxon>
        <taxon>Euteleostomi</taxon>
        <taxon>Actinopterygii</taxon>
        <taxon>Neopterygii</taxon>
        <taxon>Teleostei</taxon>
        <taxon>Neoteleostei</taxon>
        <taxon>Acanthomorphata</taxon>
        <taxon>Gobiaria</taxon>
        <taxon>Kurtiformes</taxon>
        <taxon>Apogonoidei</taxon>
        <taxon>Apogonidae</taxon>
        <taxon>Apogoninae</taxon>
        <taxon>Sphaeramia</taxon>
    </lineage>
</organism>
<dbReference type="Ensembl" id="ENSSORT00005056435.1">
    <property type="protein sequence ID" value="ENSSORP00005055157.1"/>
    <property type="gene ID" value="ENSSORG00005024306.1"/>
</dbReference>
<feature type="domain" description="Ras-GEF" evidence="4">
    <location>
        <begin position="491"/>
        <end position="706"/>
    </location>
</feature>
<dbReference type="PRINTS" id="PR00103">
    <property type="entry name" value="CAMPKINASE"/>
</dbReference>